<feature type="domain" description="DUF4440" evidence="1">
    <location>
        <begin position="17"/>
        <end position="124"/>
    </location>
</feature>
<dbReference type="NCBIfam" id="TIGR02246">
    <property type="entry name" value="SgcJ/EcaC family oxidoreductase"/>
    <property type="match status" value="1"/>
</dbReference>
<evidence type="ECO:0000259" key="1">
    <source>
        <dbReference type="Pfam" id="PF14534"/>
    </source>
</evidence>
<dbReference type="InterPro" id="IPR032710">
    <property type="entry name" value="NTF2-like_dom_sf"/>
</dbReference>
<dbReference type="InterPro" id="IPR011944">
    <property type="entry name" value="Steroid_delta5-4_isomerase"/>
</dbReference>
<dbReference type="InterPro" id="IPR027843">
    <property type="entry name" value="DUF4440"/>
</dbReference>
<sequence length="136" mass="14173">MTVTTHPVTAADVVAREMLARLEDAWNRADGAAFGAAFTDDASFVNVRGELHVGAAAIGGGHAGIFATIYAGSTNRMELVEARYAGDAVVATSRHTLEVPAGPLAGTHRATSTSVLAPQDGEWRFVASHNTLVAER</sequence>
<name>A0A930VD94_9ACTN</name>
<reference evidence="2" key="1">
    <citation type="submission" date="2020-11" db="EMBL/GenBank/DDBJ databases">
        <title>Nocardioides sp. nov., isolated from Soil of Cynanchum wilfordii Hemsley rhizosphere.</title>
        <authorList>
            <person name="Lee J.-S."/>
            <person name="Suh M.K."/>
            <person name="Kim J.-S."/>
        </authorList>
    </citation>
    <scope>NUCLEOTIDE SEQUENCE</scope>
    <source>
        <strain evidence="2">KCTC 19275</strain>
    </source>
</reference>
<dbReference type="Proteomes" id="UP000640489">
    <property type="component" value="Unassembled WGS sequence"/>
</dbReference>
<comment type="caution">
    <text evidence="2">The sequence shown here is derived from an EMBL/GenBank/DDBJ whole genome shotgun (WGS) entry which is preliminary data.</text>
</comment>
<dbReference type="AlphaFoldDB" id="A0A930VD94"/>
<keyword evidence="3" id="KW-1185">Reference proteome</keyword>
<dbReference type="Gene3D" id="3.10.450.50">
    <property type="match status" value="1"/>
</dbReference>
<evidence type="ECO:0000313" key="3">
    <source>
        <dbReference type="Proteomes" id="UP000640489"/>
    </source>
</evidence>
<dbReference type="EMBL" id="JADKPN010000001">
    <property type="protein sequence ID" value="MBF4761875.1"/>
    <property type="molecule type" value="Genomic_DNA"/>
</dbReference>
<accession>A0A930VD94</accession>
<gene>
    <name evidence="2" type="ORF">ISU07_01940</name>
</gene>
<evidence type="ECO:0000313" key="2">
    <source>
        <dbReference type="EMBL" id="MBF4761875.1"/>
    </source>
</evidence>
<proteinExistence type="predicted"/>
<dbReference type="RefSeq" id="WP_194705056.1">
    <property type="nucleotide sequence ID" value="NZ_JADKPN010000001.1"/>
</dbReference>
<protein>
    <submittedName>
        <fullName evidence="2">SgcJ/EcaC family oxidoreductase</fullName>
    </submittedName>
</protein>
<dbReference type="SUPFAM" id="SSF54427">
    <property type="entry name" value="NTF2-like"/>
    <property type="match status" value="1"/>
</dbReference>
<dbReference type="Pfam" id="PF14534">
    <property type="entry name" value="DUF4440"/>
    <property type="match status" value="1"/>
</dbReference>
<organism evidence="2 3">
    <name type="scientific">Nocardioides islandensis</name>
    <dbReference type="NCBI Taxonomy" id="433663"/>
    <lineage>
        <taxon>Bacteria</taxon>
        <taxon>Bacillati</taxon>
        <taxon>Actinomycetota</taxon>
        <taxon>Actinomycetes</taxon>
        <taxon>Propionibacteriales</taxon>
        <taxon>Nocardioidaceae</taxon>
        <taxon>Nocardioides</taxon>
    </lineage>
</organism>